<feature type="compositionally biased region" description="Polar residues" evidence="1">
    <location>
        <begin position="1"/>
        <end position="13"/>
    </location>
</feature>
<dbReference type="RefSeq" id="WP_104564906.1">
    <property type="nucleotide sequence ID" value="NZ_CATVXE010000016.1"/>
</dbReference>
<evidence type="ECO:0000313" key="3">
    <source>
        <dbReference type="EMBL" id="CAJ0882397.1"/>
    </source>
</evidence>
<evidence type="ECO:0000256" key="1">
    <source>
        <dbReference type="SAM" id="MobiDB-lite"/>
    </source>
</evidence>
<evidence type="ECO:0000313" key="2">
    <source>
        <dbReference type="EMBL" id="CAJ0690352.1"/>
    </source>
</evidence>
<dbReference type="AlphaFoldDB" id="A0AAD2EKY3"/>
<dbReference type="Proteomes" id="UP001190002">
    <property type="component" value="Unassembled WGS sequence"/>
</dbReference>
<organism evidence="2 4">
    <name type="scientific">Ralstonia mannitolilytica</name>
    <dbReference type="NCBI Taxonomy" id="105219"/>
    <lineage>
        <taxon>Bacteria</taxon>
        <taxon>Pseudomonadati</taxon>
        <taxon>Pseudomonadota</taxon>
        <taxon>Betaproteobacteria</taxon>
        <taxon>Burkholderiales</taxon>
        <taxon>Burkholderiaceae</taxon>
        <taxon>Ralstonia</taxon>
    </lineage>
</organism>
<proteinExistence type="predicted"/>
<keyword evidence="5" id="KW-1185">Reference proteome</keyword>
<accession>A0AAD2EKY3</accession>
<comment type="caution">
    <text evidence="2">The sequence shown here is derived from an EMBL/GenBank/DDBJ whole genome shotgun (WGS) entry which is preliminary data.</text>
</comment>
<evidence type="ECO:0000313" key="4">
    <source>
        <dbReference type="Proteomes" id="UP001190002"/>
    </source>
</evidence>
<gene>
    <name evidence="3" type="ORF">R77569_03350</name>
    <name evidence="2" type="ORF">R77591_03567</name>
</gene>
<name>A0AAD2EKY3_9RALS</name>
<dbReference type="EMBL" id="CAUDKV010000015">
    <property type="protein sequence ID" value="CAJ0882397.1"/>
    <property type="molecule type" value="Genomic_DNA"/>
</dbReference>
<dbReference type="Proteomes" id="UP001190452">
    <property type="component" value="Unassembled WGS sequence"/>
</dbReference>
<protein>
    <submittedName>
        <fullName evidence="2">Uncharacterized protein</fullName>
    </submittedName>
</protein>
<sequence>MATEKSMQTTVSANKGRVEVRADRGEDGRWHSEFRFIPTDGAPTGWTASGLPDGFISLGMALSAGILLGRMSAEEQKT</sequence>
<feature type="compositionally biased region" description="Basic and acidic residues" evidence="1">
    <location>
        <begin position="16"/>
        <end position="25"/>
    </location>
</feature>
<feature type="region of interest" description="Disordered" evidence="1">
    <location>
        <begin position="1"/>
        <end position="25"/>
    </location>
</feature>
<reference evidence="2 5" key="1">
    <citation type="submission" date="2023-07" db="EMBL/GenBank/DDBJ databases">
        <authorList>
            <person name="Peeters C."/>
        </authorList>
    </citation>
    <scope>NUCLEOTIDE SEQUENCE</scope>
    <source>
        <strain evidence="3 5">R-77569</strain>
        <strain evidence="2">R-77591</strain>
    </source>
</reference>
<evidence type="ECO:0000313" key="5">
    <source>
        <dbReference type="Proteomes" id="UP001190452"/>
    </source>
</evidence>
<dbReference type="EMBL" id="CATVXE010000016">
    <property type="protein sequence ID" value="CAJ0690352.1"/>
    <property type="molecule type" value="Genomic_DNA"/>
</dbReference>